<gene>
    <name evidence="2" type="ORF">BA011_06135</name>
</gene>
<feature type="signal peptide" evidence="1">
    <location>
        <begin position="1"/>
        <end position="21"/>
    </location>
</feature>
<evidence type="ECO:0000313" key="2">
    <source>
        <dbReference type="EMBL" id="ANP85349.1"/>
    </source>
</evidence>
<dbReference type="AlphaFoldDB" id="A0A1B1C6J8"/>
<feature type="chain" id="PRO_5008520618" evidence="1">
    <location>
        <begin position="22"/>
        <end position="122"/>
    </location>
</feature>
<accession>A0A1B1C6J8</accession>
<dbReference type="RefSeq" id="WP_065279789.1">
    <property type="nucleotide sequence ID" value="NZ_CP016286.1"/>
</dbReference>
<organism evidence="2 3">
    <name type="scientific">Rhizobium leguminosarum</name>
    <dbReference type="NCBI Taxonomy" id="384"/>
    <lineage>
        <taxon>Bacteria</taxon>
        <taxon>Pseudomonadati</taxon>
        <taxon>Pseudomonadota</taxon>
        <taxon>Alphaproteobacteria</taxon>
        <taxon>Hyphomicrobiales</taxon>
        <taxon>Rhizobiaceae</taxon>
        <taxon>Rhizobium/Agrobacterium group</taxon>
        <taxon>Rhizobium</taxon>
    </lineage>
</organism>
<keyword evidence="1" id="KW-0732">Signal</keyword>
<dbReference type="EMBL" id="CP016286">
    <property type="protein sequence ID" value="ANP85349.1"/>
    <property type="molecule type" value="Genomic_DNA"/>
</dbReference>
<protein>
    <submittedName>
        <fullName evidence="2">Uncharacterized protein</fullName>
    </submittedName>
</protein>
<sequence length="122" mass="13149">MRWFLTMFFVVGLSLVSNAKAAEPLIFHTAHFDDDTVVSLGLLSNHTAEQAGYDFDVLISLSQDNAAGAGYSDPGKHRAFVKCGDPAKVSVRGIDYLVQTSGAGGDDWKDDLWRAVCTPPVS</sequence>
<dbReference type="Proteomes" id="UP000092691">
    <property type="component" value="Chromosome"/>
</dbReference>
<dbReference type="OrthoDB" id="8093650at2"/>
<evidence type="ECO:0000256" key="1">
    <source>
        <dbReference type="SAM" id="SignalP"/>
    </source>
</evidence>
<proteinExistence type="predicted"/>
<evidence type="ECO:0000313" key="3">
    <source>
        <dbReference type="Proteomes" id="UP000092691"/>
    </source>
</evidence>
<reference evidence="2 3" key="1">
    <citation type="submission" date="2016-06" db="EMBL/GenBank/DDBJ databases">
        <title>Microsymbionts genomes from the relict species Vavilovia formosa.</title>
        <authorList>
            <person name="Chirak E."/>
            <person name="Kimeklis A."/>
            <person name="Andronov E."/>
        </authorList>
    </citation>
    <scope>NUCLEOTIDE SEQUENCE [LARGE SCALE GENOMIC DNA]</scope>
    <source>
        <strain evidence="2 3">Vaf10</strain>
    </source>
</reference>
<name>A0A1B1C6J8_RHILE</name>